<keyword evidence="9" id="KW-1185">Reference proteome</keyword>
<organism evidence="8 9">
    <name type="scientific">Halobacillus seohaensis</name>
    <dbReference type="NCBI Taxonomy" id="447421"/>
    <lineage>
        <taxon>Bacteria</taxon>
        <taxon>Bacillati</taxon>
        <taxon>Bacillota</taxon>
        <taxon>Bacilli</taxon>
        <taxon>Bacillales</taxon>
        <taxon>Bacillaceae</taxon>
        <taxon>Halobacillus</taxon>
    </lineage>
</organism>
<evidence type="ECO:0000313" key="9">
    <source>
        <dbReference type="Proteomes" id="UP001596410"/>
    </source>
</evidence>
<dbReference type="RefSeq" id="WP_204709236.1">
    <property type="nucleotide sequence ID" value="NZ_JBHSZV010000034.1"/>
</dbReference>
<dbReference type="EMBL" id="JBHSZV010000034">
    <property type="protein sequence ID" value="MFC7062881.1"/>
    <property type="molecule type" value="Genomic_DNA"/>
</dbReference>
<dbReference type="HAMAP" id="MF_01685">
    <property type="entry name" value="FENR2"/>
    <property type="match status" value="1"/>
</dbReference>
<name>A0ABW2EPM8_9BACI</name>
<comment type="catalytic activity">
    <reaction evidence="6">
        <text>2 reduced [2Fe-2S]-[ferredoxin] + NADP(+) + H(+) = 2 oxidized [2Fe-2S]-[ferredoxin] + NADPH</text>
        <dbReference type="Rhea" id="RHEA:20125"/>
        <dbReference type="Rhea" id="RHEA-COMP:10000"/>
        <dbReference type="Rhea" id="RHEA-COMP:10001"/>
        <dbReference type="ChEBI" id="CHEBI:15378"/>
        <dbReference type="ChEBI" id="CHEBI:33737"/>
        <dbReference type="ChEBI" id="CHEBI:33738"/>
        <dbReference type="ChEBI" id="CHEBI:57783"/>
        <dbReference type="ChEBI" id="CHEBI:58349"/>
        <dbReference type="EC" id="1.18.1.2"/>
    </reaction>
</comment>
<evidence type="ECO:0000313" key="8">
    <source>
        <dbReference type="EMBL" id="MFC7062881.1"/>
    </source>
</evidence>
<evidence type="ECO:0000256" key="2">
    <source>
        <dbReference type="ARBA" id="ARBA00022630"/>
    </source>
</evidence>
<accession>A0ABW2EPM8</accession>
<dbReference type="PRINTS" id="PR00469">
    <property type="entry name" value="PNDRDTASEII"/>
</dbReference>
<dbReference type="InterPro" id="IPR036188">
    <property type="entry name" value="FAD/NAD-bd_sf"/>
</dbReference>
<evidence type="ECO:0000256" key="1">
    <source>
        <dbReference type="ARBA" id="ARBA00011738"/>
    </source>
</evidence>
<proteinExistence type="inferred from homology"/>
<feature type="binding site" evidence="6">
    <location>
        <position position="34"/>
    </location>
    <ligand>
        <name>FAD</name>
        <dbReference type="ChEBI" id="CHEBI:57692"/>
    </ligand>
</feature>
<evidence type="ECO:0000256" key="5">
    <source>
        <dbReference type="ARBA" id="ARBA00023002"/>
    </source>
</evidence>
<feature type="binding site" evidence="6">
    <location>
        <position position="15"/>
    </location>
    <ligand>
        <name>FAD</name>
        <dbReference type="ChEBI" id="CHEBI:57692"/>
    </ligand>
</feature>
<feature type="binding site" evidence="6">
    <location>
        <position position="87"/>
    </location>
    <ligand>
        <name>FAD</name>
        <dbReference type="ChEBI" id="CHEBI:57692"/>
    </ligand>
</feature>
<dbReference type="InterPro" id="IPR022890">
    <property type="entry name" value="Fd--NADP_Rdtase_type_2"/>
</dbReference>
<dbReference type="Proteomes" id="UP001596410">
    <property type="component" value="Unassembled WGS sequence"/>
</dbReference>
<comment type="subunit">
    <text evidence="1 6">Homodimer.</text>
</comment>
<dbReference type="InterPro" id="IPR050097">
    <property type="entry name" value="Ferredoxin-NADP_redctase_2"/>
</dbReference>
<protein>
    <recommendedName>
        <fullName evidence="6">Ferredoxin--NADP reductase</fullName>
        <shortName evidence="6">FNR</shortName>
        <shortName evidence="6">Fd-NADP(+) reductase</shortName>
        <ecNumber evidence="6">1.18.1.2</ecNumber>
    </recommendedName>
</protein>
<keyword evidence="5 6" id="KW-0560">Oxidoreductase</keyword>
<dbReference type="InterPro" id="IPR023753">
    <property type="entry name" value="FAD/NAD-binding_dom"/>
</dbReference>
<dbReference type="Pfam" id="PF07992">
    <property type="entry name" value="Pyr_redox_2"/>
    <property type="match status" value="1"/>
</dbReference>
<reference evidence="9" key="1">
    <citation type="journal article" date="2019" name="Int. J. Syst. Evol. Microbiol.">
        <title>The Global Catalogue of Microorganisms (GCM) 10K type strain sequencing project: providing services to taxonomists for standard genome sequencing and annotation.</title>
        <authorList>
            <consortium name="The Broad Institute Genomics Platform"/>
            <consortium name="The Broad Institute Genome Sequencing Center for Infectious Disease"/>
            <person name="Wu L."/>
            <person name="Ma J."/>
        </authorList>
    </citation>
    <scope>NUCLEOTIDE SEQUENCE [LARGE SCALE GENOMIC DNA]</scope>
    <source>
        <strain evidence="9">CGMCC 4.1621</strain>
    </source>
</reference>
<dbReference type="SUPFAM" id="SSF51905">
    <property type="entry name" value="FAD/NAD(P)-binding domain"/>
    <property type="match status" value="1"/>
</dbReference>
<dbReference type="PANTHER" id="PTHR48105">
    <property type="entry name" value="THIOREDOXIN REDUCTASE 1-RELATED-RELATED"/>
    <property type="match status" value="1"/>
</dbReference>
<feature type="binding site" evidence="6">
    <location>
        <position position="47"/>
    </location>
    <ligand>
        <name>FAD</name>
        <dbReference type="ChEBI" id="CHEBI:57692"/>
    </ligand>
</feature>
<dbReference type="PRINTS" id="PR00368">
    <property type="entry name" value="FADPNR"/>
</dbReference>
<feature type="binding site" evidence="6">
    <location>
        <position position="280"/>
    </location>
    <ligand>
        <name>FAD</name>
        <dbReference type="ChEBI" id="CHEBI:57692"/>
    </ligand>
</feature>
<evidence type="ECO:0000259" key="7">
    <source>
        <dbReference type="Pfam" id="PF07992"/>
    </source>
</evidence>
<dbReference type="Gene3D" id="3.50.50.60">
    <property type="entry name" value="FAD/NAD(P)-binding domain"/>
    <property type="match status" value="2"/>
</dbReference>
<sequence>MSDLYDVTIIGGGTTGLYTAFYSGMRGLKTKVIEYQPGLGGKVSFFYPEKEIYDVGGFPGVSGDDLVAKVGEQALSVDPTIVMEEKIQAIEKLEDGSFELTSTKGAKHYSKTVIIASGLGTFDMQPLNLKGKEKYEGKQIHYTIQHLKQYAGKKTVVISDSRVGVDWALALENIASEVHIINRGSEFKSVYEHDVEKLELSSVQIHRETKVAELTGTANELKEVVLDNGLSLSIDDVLVYEGLKIEKSLYDQWGLTTEKGRIPVGSNMSTNVEGIFAAGDAAIYPHKTMLIGSGFSEAMNAVNGAKSWIDPKAKSQVYSTVIYKHS</sequence>
<evidence type="ECO:0000256" key="4">
    <source>
        <dbReference type="ARBA" id="ARBA00022857"/>
    </source>
</evidence>
<feature type="binding site" evidence="6">
    <location>
        <position position="42"/>
    </location>
    <ligand>
        <name>FAD</name>
        <dbReference type="ChEBI" id="CHEBI:57692"/>
    </ligand>
</feature>
<comment type="cofactor">
    <cofactor evidence="6">
        <name>FAD</name>
        <dbReference type="ChEBI" id="CHEBI:57692"/>
    </cofactor>
    <text evidence="6">Binds 1 FAD per subunit.</text>
</comment>
<feature type="binding site" evidence="6">
    <location>
        <position position="122"/>
    </location>
    <ligand>
        <name>FAD</name>
        <dbReference type="ChEBI" id="CHEBI:57692"/>
    </ligand>
</feature>
<comment type="similarity">
    <text evidence="6">Belongs to the ferredoxin--NADP reductase type 2 family.</text>
</comment>
<evidence type="ECO:0000256" key="3">
    <source>
        <dbReference type="ARBA" id="ARBA00022827"/>
    </source>
</evidence>
<feature type="domain" description="FAD/NAD(P)-binding" evidence="7">
    <location>
        <begin position="5"/>
        <end position="302"/>
    </location>
</feature>
<gene>
    <name evidence="8" type="ORF">ACFQIC_13640</name>
</gene>
<keyword evidence="4 6" id="KW-0521">NADP</keyword>
<keyword evidence="2 6" id="KW-0285">Flavoprotein</keyword>
<evidence type="ECO:0000256" key="6">
    <source>
        <dbReference type="HAMAP-Rule" id="MF_01685"/>
    </source>
</evidence>
<keyword evidence="3 6" id="KW-0274">FAD</keyword>
<dbReference type="EC" id="1.18.1.2" evidence="6"/>
<comment type="caution">
    <text evidence="8">The sequence shown here is derived from an EMBL/GenBank/DDBJ whole genome shotgun (WGS) entry which is preliminary data.</text>
</comment>
<feature type="binding site" evidence="6">
    <location>
        <position position="320"/>
    </location>
    <ligand>
        <name>FAD</name>
        <dbReference type="ChEBI" id="CHEBI:57692"/>
    </ligand>
</feature>